<dbReference type="RefSeq" id="WP_345020137.1">
    <property type="nucleotide sequence ID" value="NZ_BAAAZY010000027.1"/>
</dbReference>
<dbReference type="EMBL" id="BAAAZY010000027">
    <property type="protein sequence ID" value="GAA4083120.1"/>
    <property type="molecule type" value="Genomic_DNA"/>
</dbReference>
<name>A0ABP7W7P8_9ACTN</name>
<proteinExistence type="predicted"/>
<accession>A0ABP7W7P8</accession>
<protein>
    <submittedName>
        <fullName evidence="2">Uncharacterized protein</fullName>
    </submittedName>
</protein>
<feature type="region of interest" description="Disordered" evidence="1">
    <location>
        <begin position="150"/>
        <end position="210"/>
    </location>
</feature>
<evidence type="ECO:0000313" key="3">
    <source>
        <dbReference type="Proteomes" id="UP001499984"/>
    </source>
</evidence>
<sequence>MSGGDGYQVDPEALERITRGINQAIGELQELGFDIEASQGRGFDDLELAGLEVGDSALRDVFADFCERWGWGVYSLVQDANEFAGRLNLSAGLYYEQEQYASNTFKRVWTSAMGNPGLAPEEVEGRSWSETFKDNPVSHVMNADFSEESMREGEEAARQAWAQTSEDVRTSTVIPGAASDPRAEWQRIGPSQAAESGEPGAPGESGEGER</sequence>
<gene>
    <name evidence="2" type="ORF">GCM10022233_75780</name>
</gene>
<feature type="compositionally biased region" description="Polar residues" evidence="1">
    <location>
        <begin position="161"/>
        <end position="173"/>
    </location>
</feature>
<feature type="compositionally biased region" description="Low complexity" evidence="1">
    <location>
        <begin position="193"/>
        <end position="204"/>
    </location>
</feature>
<evidence type="ECO:0000313" key="2">
    <source>
        <dbReference type="EMBL" id="GAA4083120.1"/>
    </source>
</evidence>
<organism evidence="2 3">
    <name type="scientific">Streptomyces shaanxiensis</name>
    <dbReference type="NCBI Taxonomy" id="653357"/>
    <lineage>
        <taxon>Bacteria</taxon>
        <taxon>Bacillati</taxon>
        <taxon>Actinomycetota</taxon>
        <taxon>Actinomycetes</taxon>
        <taxon>Kitasatosporales</taxon>
        <taxon>Streptomycetaceae</taxon>
        <taxon>Streptomyces</taxon>
    </lineage>
</organism>
<keyword evidence="3" id="KW-1185">Reference proteome</keyword>
<comment type="caution">
    <text evidence="2">The sequence shown here is derived from an EMBL/GenBank/DDBJ whole genome shotgun (WGS) entry which is preliminary data.</text>
</comment>
<evidence type="ECO:0000256" key="1">
    <source>
        <dbReference type="SAM" id="MobiDB-lite"/>
    </source>
</evidence>
<dbReference type="Proteomes" id="UP001499984">
    <property type="component" value="Unassembled WGS sequence"/>
</dbReference>
<reference evidence="3" key="1">
    <citation type="journal article" date="2019" name="Int. J. Syst. Evol. Microbiol.">
        <title>The Global Catalogue of Microorganisms (GCM) 10K type strain sequencing project: providing services to taxonomists for standard genome sequencing and annotation.</title>
        <authorList>
            <consortium name="The Broad Institute Genomics Platform"/>
            <consortium name="The Broad Institute Genome Sequencing Center for Infectious Disease"/>
            <person name="Wu L."/>
            <person name="Ma J."/>
        </authorList>
    </citation>
    <scope>NUCLEOTIDE SEQUENCE [LARGE SCALE GENOMIC DNA]</scope>
    <source>
        <strain evidence="3">JCM 16925</strain>
    </source>
</reference>